<evidence type="ECO:0000259" key="3">
    <source>
        <dbReference type="Pfam" id="PF20451"/>
    </source>
</evidence>
<feature type="domain" description="Calmodulin binding protein-like N-terminal" evidence="2">
    <location>
        <begin position="128"/>
        <end position="278"/>
    </location>
</feature>
<dbReference type="InterPro" id="IPR046830">
    <property type="entry name" value="Calmod_bind_M"/>
</dbReference>
<keyword evidence="5" id="KW-1185">Reference proteome</keyword>
<dbReference type="GO" id="GO:0005516">
    <property type="term" value="F:calmodulin binding"/>
    <property type="evidence" value="ECO:0007669"/>
    <property type="project" value="InterPro"/>
</dbReference>
<feature type="region of interest" description="Disordered" evidence="1">
    <location>
        <begin position="77"/>
        <end position="118"/>
    </location>
</feature>
<evidence type="ECO:0008006" key="6">
    <source>
        <dbReference type="Google" id="ProtNLM"/>
    </source>
</evidence>
<dbReference type="GO" id="GO:0080142">
    <property type="term" value="P:regulation of salicylic acid biosynthetic process"/>
    <property type="evidence" value="ECO:0007669"/>
    <property type="project" value="TreeGrafter"/>
</dbReference>
<name>A0AAD9WP64_9ROSI</name>
<dbReference type="Pfam" id="PF20451">
    <property type="entry name" value="Calmod_bind_M"/>
    <property type="match status" value="1"/>
</dbReference>
<dbReference type="PANTHER" id="PTHR31713">
    <property type="entry name" value="OS02G0177800 PROTEIN"/>
    <property type="match status" value="1"/>
</dbReference>
<proteinExistence type="predicted"/>
<dbReference type="GO" id="GO:0003700">
    <property type="term" value="F:DNA-binding transcription factor activity"/>
    <property type="evidence" value="ECO:0007669"/>
    <property type="project" value="TreeGrafter"/>
</dbReference>
<dbReference type="Pfam" id="PF07887">
    <property type="entry name" value="Calmodulin_bind"/>
    <property type="match status" value="1"/>
</dbReference>
<feature type="region of interest" description="Disordered" evidence="1">
    <location>
        <begin position="475"/>
        <end position="500"/>
    </location>
</feature>
<dbReference type="GO" id="GO:0043565">
    <property type="term" value="F:sequence-specific DNA binding"/>
    <property type="evidence" value="ECO:0007669"/>
    <property type="project" value="TreeGrafter"/>
</dbReference>
<dbReference type="PANTHER" id="PTHR31713:SF43">
    <property type="entry name" value="CALMODULIN-BINDING PROTEIN 60 G"/>
    <property type="match status" value="1"/>
</dbReference>
<organism evidence="4 5">
    <name type="scientific">Dipteronia dyeriana</name>
    <dbReference type="NCBI Taxonomy" id="168575"/>
    <lineage>
        <taxon>Eukaryota</taxon>
        <taxon>Viridiplantae</taxon>
        <taxon>Streptophyta</taxon>
        <taxon>Embryophyta</taxon>
        <taxon>Tracheophyta</taxon>
        <taxon>Spermatophyta</taxon>
        <taxon>Magnoliopsida</taxon>
        <taxon>eudicotyledons</taxon>
        <taxon>Gunneridae</taxon>
        <taxon>Pentapetalae</taxon>
        <taxon>rosids</taxon>
        <taxon>malvids</taxon>
        <taxon>Sapindales</taxon>
        <taxon>Sapindaceae</taxon>
        <taxon>Hippocastanoideae</taxon>
        <taxon>Acereae</taxon>
        <taxon>Dipteronia</taxon>
    </lineage>
</organism>
<gene>
    <name evidence="4" type="ORF">Ddye_026076</name>
</gene>
<accession>A0AAD9WP64</accession>
<sequence>MSRKLMKDTAAVRKKVLAEVERVIEGATDRATERASERLQPMMKTMMEEEMKRAMKSPMRVMKQEMKLVMEPPMEPVKKQEMKPGNDRAKKKRAMESTFSTHDAPAERNVNQRTSPDHQIKKPEQIEFQLQFINNKLPDKIYTNDKIKDESDGSVEIKLINTISGKTIEEGPLSSMEIEIHALDGDFGSDGYENWTEQEFKDKIVRERKEKGPLLKGKLNITLTNGVATIQNLHFSDNSSWIKCKKFRLGASVLRSTSNMGQVRIKEAITEPFAVRDHRGRMYKKHDCPSLDDEVWHLKKITRKREFHTHLNDNNIHTIRDFKNMNKTNPIKLREILKGCSDLDWDVIVKHASFVADDESPVLHQGMQHANNHASSSHGHKGGYLIAKEISLASQPLATSTGYPVNAQWVQRNSDFHSLTNGVSGRNDGVFLCSPMTLSSQFNHGPHPHIPAAHASNACSNPVLGWEAGAYNSSTTSPLSHEYAGPNQASSQNNNGPYPHISGVHFSSYASVTDSCNSSATGLPHPQYTDPNQGMQNDCNLASLSQCISARSQENDSALTTQPLNMSTDFLSNQQLNSSRVYSSTSSSSNFMVDYSQYDNGLLEQKNDS</sequence>
<dbReference type="AlphaFoldDB" id="A0AAD9WP64"/>
<dbReference type="Proteomes" id="UP001280121">
    <property type="component" value="Unassembled WGS sequence"/>
</dbReference>
<evidence type="ECO:0000313" key="5">
    <source>
        <dbReference type="Proteomes" id="UP001280121"/>
    </source>
</evidence>
<evidence type="ECO:0000259" key="2">
    <source>
        <dbReference type="Pfam" id="PF07887"/>
    </source>
</evidence>
<evidence type="ECO:0000313" key="4">
    <source>
        <dbReference type="EMBL" id="KAK2638281.1"/>
    </source>
</evidence>
<feature type="domain" description="Calmodulin binding protein central" evidence="3">
    <location>
        <begin position="291"/>
        <end position="353"/>
    </location>
</feature>
<comment type="caution">
    <text evidence="4">The sequence shown here is derived from an EMBL/GenBank/DDBJ whole genome shotgun (WGS) entry which is preliminary data.</text>
</comment>
<reference evidence="4" key="1">
    <citation type="journal article" date="2023" name="Plant J.">
        <title>Genome sequences and population genomics provide insights into the demographic history, inbreeding, and mutation load of two 'living fossil' tree species of Dipteronia.</title>
        <authorList>
            <person name="Feng Y."/>
            <person name="Comes H.P."/>
            <person name="Chen J."/>
            <person name="Zhu S."/>
            <person name="Lu R."/>
            <person name="Zhang X."/>
            <person name="Li P."/>
            <person name="Qiu J."/>
            <person name="Olsen K.M."/>
            <person name="Qiu Y."/>
        </authorList>
    </citation>
    <scope>NUCLEOTIDE SEQUENCE</scope>
    <source>
        <strain evidence="4">KIB01</strain>
    </source>
</reference>
<evidence type="ECO:0000256" key="1">
    <source>
        <dbReference type="SAM" id="MobiDB-lite"/>
    </source>
</evidence>
<dbReference type="InterPro" id="IPR046831">
    <property type="entry name" value="Calmodulin_bind_N"/>
</dbReference>
<dbReference type="InterPro" id="IPR012416">
    <property type="entry name" value="CBP60"/>
</dbReference>
<dbReference type="GO" id="GO:0005634">
    <property type="term" value="C:nucleus"/>
    <property type="evidence" value="ECO:0007669"/>
    <property type="project" value="TreeGrafter"/>
</dbReference>
<protein>
    <recommendedName>
        <fullName evidence="6">Calmodulin-binding protein</fullName>
    </recommendedName>
</protein>
<dbReference type="EMBL" id="JANJYI010000008">
    <property type="protein sequence ID" value="KAK2638281.1"/>
    <property type="molecule type" value="Genomic_DNA"/>
</dbReference>
<feature type="compositionally biased region" description="Basic and acidic residues" evidence="1">
    <location>
        <begin position="77"/>
        <end position="88"/>
    </location>
</feature>
<feature type="compositionally biased region" description="Polar residues" evidence="1">
    <location>
        <begin position="487"/>
        <end position="496"/>
    </location>
</feature>